<evidence type="ECO:0000256" key="2">
    <source>
        <dbReference type="SAM" id="Phobius"/>
    </source>
</evidence>
<evidence type="ECO:0000313" key="4">
    <source>
        <dbReference type="EMBL" id="MFD1888125.1"/>
    </source>
</evidence>
<evidence type="ECO:0000259" key="3">
    <source>
        <dbReference type="Pfam" id="PF03816"/>
    </source>
</evidence>
<keyword evidence="2" id="KW-0472">Membrane</keyword>
<feature type="domain" description="Cell envelope-related transcriptional attenuator" evidence="3">
    <location>
        <begin position="95"/>
        <end position="244"/>
    </location>
</feature>
<comment type="similarity">
    <text evidence="1">Belongs to the LytR/CpsA/Psr (LCP) family.</text>
</comment>
<protein>
    <submittedName>
        <fullName evidence="4">LCP family protein</fullName>
    </submittedName>
</protein>
<dbReference type="PANTHER" id="PTHR33392">
    <property type="entry name" value="POLYISOPRENYL-TEICHOIC ACID--PEPTIDOGLYCAN TEICHOIC ACID TRANSFERASE TAGU"/>
    <property type="match status" value="1"/>
</dbReference>
<feature type="transmembrane region" description="Helical" evidence="2">
    <location>
        <begin position="15"/>
        <end position="36"/>
    </location>
</feature>
<reference evidence="5" key="1">
    <citation type="journal article" date="2019" name="Int. J. Syst. Evol. Microbiol.">
        <title>The Global Catalogue of Microorganisms (GCM) 10K type strain sequencing project: providing services to taxonomists for standard genome sequencing and annotation.</title>
        <authorList>
            <consortium name="The Broad Institute Genomics Platform"/>
            <consortium name="The Broad Institute Genome Sequencing Center for Infectious Disease"/>
            <person name="Wu L."/>
            <person name="Ma J."/>
        </authorList>
    </citation>
    <scope>NUCLEOTIDE SEQUENCE [LARGE SCALE GENOMIC DNA]</scope>
    <source>
        <strain evidence="5">CCUG 54950</strain>
    </source>
</reference>
<dbReference type="NCBIfam" id="TIGR00350">
    <property type="entry name" value="lytR_cpsA_psr"/>
    <property type="match status" value="1"/>
</dbReference>
<sequence>MNGGRSVILKKSFKVWKWFLLVILLAGGGIASYYAYSIAHFASSISTAERSHSEVDPSGAGTGGELPVIPEWDGTEPVHLLLLGTDSRDADSNGRSDSMMVATIDPVTKRTYLMSILRDTYVDIPGHGYSRINAAYSYGGAPLAMETVGKLLGIPIDHYVKIDFEGFKSLVDTVDGVEIDVEKDMKYTDSGDGHRYDIDLKKGLQTLDGTHALQYVRFRHDATSDFTRTERQRKFLTALAAKLQSSSSLIKLPGILNSVAPYIETNMPTSTMLKLSRLGLDVNVNRTVKVQIPPNSLLEAKTVRGAAVLGVNEARLREYIEKMLNDANEETEELAN</sequence>
<organism evidence="4 5">
    <name type="scientific">Paenibacillus wenxiniae</name>
    <dbReference type="NCBI Taxonomy" id="1636843"/>
    <lineage>
        <taxon>Bacteria</taxon>
        <taxon>Bacillati</taxon>
        <taxon>Bacillota</taxon>
        <taxon>Bacilli</taxon>
        <taxon>Bacillales</taxon>
        <taxon>Paenibacillaceae</taxon>
        <taxon>Paenibacillus</taxon>
    </lineage>
</organism>
<comment type="caution">
    <text evidence="4">The sequence shown here is derived from an EMBL/GenBank/DDBJ whole genome shotgun (WGS) entry which is preliminary data.</text>
</comment>
<keyword evidence="2" id="KW-0812">Transmembrane</keyword>
<proteinExistence type="inferred from homology"/>
<evidence type="ECO:0000313" key="5">
    <source>
        <dbReference type="Proteomes" id="UP001597233"/>
    </source>
</evidence>
<gene>
    <name evidence="4" type="ORF">ACFSC9_21810</name>
</gene>
<accession>A0ABW4RQ12</accession>
<evidence type="ECO:0000256" key="1">
    <source>
        <dbReference type="ARBA" id="ARBA00006068"/>
    </source>
</evidence>
<dbReference type="Pfam" id="PF03816">
    <property type="entry name" value="LytR_cpsA_psr"/>
    <property type="match status" value="1"/>
</dbReference>
<keyword evidence="5" id="KW-1185">Reference proteome</keyword>
<dbReference type="RefSeq" id="WP_371834012.1">
    <property type="nucleotide sequence ID" value="NZ_JBCGUH010000002.1"/>
</dbReference>
<dbReference type="PANTHER" id="PTHR33392:SF6">
    <property type="entry name" value="POLYISOPRENYL-TEICHOIC ACID--PEPTIDOGLYCAN TEICHOIC ACID TRANSFERASE TAGU"/>
    <property type="match status" value="1"/>
</dbReference>
<name>A0ABW4RQ12_9BACL</name>
<dbReference type="InterPro" id="IPR050922">
    <property type="entry name" value="LytR/CpsA/Psr_CW_biosynth"/>
</dbReference>
<dbReference type="Proteomes" id="UP001597233">
    <property type="component" value="Unassembled WGS sequence"/>
</dbReference>
<dbReference type="EMBL" id="JBHUEH010000032">
    <property type="protein sequence ID" value="MFD1888125.1"/>
    <property type="molecule type" value="Genomic_DNA"/>
</dbReference>
<dbReference type="InterPro" id="IPR004474">
    <property type="entry name" value="LytR_CpsA_psr"/>
</dbReference>
<dbReference type="Gene3D" id="3.40.630.190">
    <property type="entry name" value="LCP protein"/>
    <property type="match status" value="1"/>
</dbReference>
<keyword evidence="2" id="KW-1133">Transmembrane helix</keyword>